<name>A0A9N9EMP9_9GLOM</name>
<dbReference type="SUPFAM" id="SSF50630">
    <property type="entry name" value="Acid proteases"/>
    <property type="match status" value="1"/>
</dbReference>
<keyword evidence="2" id="KW-1185">Reference proteome</keyword>
<dbReference type="Gene3D" id="2.40.70.10">
    <property type="entry name" value="Acid Proteases"/>
    <property type="match status" value="1"/>
</dbReference>
<comment type="caution">
    <text evidence="1">The sequence shown here is derived from an EMBL/GenBank/DDBJ whole genome shotgun (WGS) entry which is preliminary data.</text>
</comment>
<organism evidence="1 2">
    <name type="scientific">Ambispora leptoticha</name>
    <dbReference type="NCBI Taxonomy" id="144679"/>
    <lineage>
        <taxon>Eukaryota</taxon>
        <taxon>Fungi</taxon>
        <taxon>Fungi incertae sedis</taxon>
        <taxon>Mucoromycota</taxon>
        <taxon>Glomeromycotina</taxon>
        <taxon>Glomeromycetes</taxon>
        <taxon>Archaeosporales</taxon>
        <taxon>Ambisporaceae</taxon>
        <taxon>Ambispora</taxon>
    </lineage>
</organism>
<evidence type="ECO:0000313" key="1">
    <source>
        <dbReference type="EMBL" id="CAG8686937.1"/>
    </source>
</evidence>
<protein>
    <submittedName>
        <fullName evidence="1">7396_t:CDS:1</fullName>
    </submittedName>
</protein>
<sequence length="142" mass="16496">MIQTDNNISSINYLKYINPNLLNKGPQIDNQYIICSAKNKLSKKMKQKATENPEYQYLLKDYKFTRNPQRMNTQPKRKKAYYFMATINKEPIKVLLDEGASTNVMGYDLAKEYKLLNLLPKNEKLIKNAQGPGGKQLKTMEK</sequence>
<gene>
    <name evidence="1" type="ORF">ALEPTO_LOCUS11065</name>
</gene>
<evidence type="ECO:0000313" key="2">
    <source>
        <dbReference type="Proteomes" id="UP000789508"/>
    </source>
</evidence>
<dbReference type="EMBL" id="CAJVPS010015560">
    <property type="protein sequence ID" value="CAG8686937.1"/>
    <property type="molecule type" value="Genomic_DNA"/>
</dbReference>
<reference evidence="1" key="1">
    <citation type="submission" date="2021-06" db="EMBL/GenBank/DDBJ databases">
        <authorList>
            <person name="Kallberg Y."/>
            <person name="Tangrot J."/>
            <person name="Rosling A."/>
        </authorList>
    </citation>
    <scope>NUCLEOTIDE SEQUENCE</scope>
    <source>
        <strain evidence="1">FL130A</strain>
    </source>
</reference>
<proteinExistence type="predicted"/>
<dbReference type="InterPro" id="IPR021109">
    <property type="entry name" value="Peptidase_aspartic_dom_sf"/>
</dbReference>
<dbReference type="Proteomes" id="UP000789508">
    <property type="component" value="Unassembled WGS sequence"/>
</dbReference>
<dbReference type="AlphaFoldDB" id="A0A9N9EMP9"/>
<accession>A0A9N9EMP9</accession>
<dbReference type="OrthoDB" id="2472922at2759"/>